<name>A0A7C6AB30_UNCW3</name>
<dbReference type="CDD" id="cd00619">
    <property type="entry name" value="Terminator_NusB"/>
    <property type="match status" value="1"/>
</dbReference>
<dbReference type="GO" id="GO:0031564">
    <property type="term" value="P:transcription antitermination"/>
    <property type="evidence" value="ECO:0007669"/>
    <property type="project" value="UniProtKB-KW"/>
</dbReference>
<dbReference type="Gene3D" id="1.10.940.10">
    <property type="entry name" value="NusB-like"/>
    <property type="match status" value="1"/>
</dbReference>
<keyword evidence="5 6" id="KW-0804">Transcription</keyword>
<feature type="domain" description="NusB/RsmB/TIM44" evidence="7">
    <location>
        <begin position="6"/>
        <end position="132"/>
    </location>
</feature>
<keyword evidence="3 6" id="KW-0694">RNA-binding</keyword>
<evidence type="ECO:0000256" key="5">
    <source>
        <dbReference type="ARBA" id="ARBA00023163"/>
    </source>
</evidence>
<accession>A0A7C6AB30</accession>
<evidence type="ECO:0000259" key="7">
    <source>
        <dbReference type="Pfam" id="PF01029"/>
    </source>
</evidence>
<dbReference type="InterPro" id="IPR011605">
    <property type="entry name" value="NusB_fam"/>
</dbReference>
<comment type="caution">
    <text evidence="8">The sequence shown here is derived from an EMBL/GenBank/DDBJ whole genome shotgun (WGS) entry which is preliminary data.</text>
</comment>
<dbReference type="GO" id="GO:0003723">
    <property type="term" value="F:RNA binding"/>
    <property type="evidence" value="ECO:0007669"/>
    <property type="project" value="UniProtKB-UniRule"/>
</dbReference>
<dbReference type="SUPFAM" id="SSF48013">
    <property type="entry name" value="NusB-like"/>
    <property type="match status" value="1"/>
</dbReference>
<evidence type="ECO:0000256" key="4">
    <source>
        <dbReference type="ARBA" id="ARBA00023015"/>
    </source>
</evidence>
<dbReference type="InterPro" id="IPR035926">
    <property type="entry name" value="NusB-like_sf"/>
</dbReference>
<dbReference type="NCBIfam" id="TIGR01951">
    <property type="entry name" value="nusB"/>
    <property type="match status" value="1"/>
</dbReference>
<evidence type="ECO:0000256" key="6">
    <source>
        <dbReference type="HAMAP-Rule" id="MF_00073"/>
    </source>
</evidence>
<dbReference type="PANTHER" id="PTHR11078">
    <property type="entry name" value="N UTILIZATION SUBSTANCE PROTEIN B-RELATED"/>
    <property type="match status" value="1"/>
</dbReference>
<evidence type="ECO:0000256" key="2">
    <source>
        <dbReference type="ARBA" id="ARBA00022814"/>
    </source>
</evidence>
<protein>
    <recommendedName>
        <fullName evidence="6">Transcription antitermination protein NusB</fullName>
    </recommendedName>
    <alternativeName>
        <fullName evidence="6">Antitermination factor NusB</fullName>
    </alternativeName>
</protein>
<dbReference type="HAMAP" id="MF_00073">
    <property type="entry name" value="NusB"/>
    <property type="match status" value="1"/>
</dbReference>
<dbReference type="PANTHER" id="PTHR11078:SF3">
    <property type="entry name" value="ANTITERMINATION NUSB DOMAIN-CONTAINING PROTEIN"/>
    <property type="match status" value="1"/>
</dbReference>
<organism evidence="8">
    <name type="scientific">candidate division WOR-3 bacterium</name>
    <dbReference type="NCBI Taxonomy" id="2052148"/>
    <lineage>
        <taxon>Bacteria</taxon>
        <taxon>Bacteria division WOR-3</taxon>
    </lineage>
</organism>
<dbReference type="AlphaFoldDB" id="A0A7C6AB30"/>
<comment type="function">
    <text evidence="6">Involved in transcription antitermination. Required for transcription of ribosomal RNA (rRNA) genes. Binds specifically to the boxA antiterminator sequence of the ribosomal RNA (rrn) operons.</text>
</comment>
<gene>
    <name evidence="6 8" type="primary">nusB</name>
    <name evidence="8" type="ORF">ENW73_09930</name>
</gene>
<sequence length="150" mass="17304">MVTNRRKAREAAVSVFYRYDLVAEDYNKTIPETIQRQNLNPEATKYFLRLVRSTLEHLTEIDECIQKHLKTWTLDRLTTIDRSVLRLACCELLFFPDIPPKVSINEAVEIAKKYSDEESGRFVNGVLDAVYKTSLEKSTGGSKTKVSREE</sequence>
<dbReference type="GO" id="GO:0005829">
    <property type="term" value="C:cytosol"/>
    <property type="evidence" value="ECO:0007669"/>
    <property type="project" value="TreeGrafter"/>
</dbReference>
<dbReference type="GO" id="GO:0006353">
    <property type="term" value="P:DNA-templated transcription termination"/>
    <property type="evidence" value="ECO:0007669"/>
    <property type="project" value="UniProtKB-UniRule"/>
</dbReference>
<proteinExistence type="inferred from homology"/>
<evidence type="ECO:0000313" key="8">
    <source>
        <dbReference type="EMBL" id="HHS53149.1"/>
    </source>
</evidence>
<evidence type="ECO:0000256" key="1">
    <source>
        <dbReference type="ARBA" id="ARBA00005952"/>
    </source>
</evidence>
<dbReference type="InterPro" id="IPR006027">
    <property type="entry name" value="NusB_RsmB_TIM44"/>
</dbReference>
<keyword evidence="4 6" id="KW-0805">Transcription regulation</keyword>
<keyword evidence="2 6" id="KW-0889">Transcription antitermination</keyword>
<dbReference type="EMBL" id="DTLI01000238">
    <property type="protein sequence ID" value="HHS53149.1"/>
    <property type="molecule type" value="Genomic_DNA"/>
</dbReference>
<dbReference type="Pfam" id="PF01029">
    <property type="entry name" value="NusB"/>
    <property type="match status" value="1"/>
</dbReference>
<evidence type="ECO:0000256" key="3">
    <source>
        <dbReference type="ARBA" id="ARBA00022884"/>
    </source>
</evidence>
<reference evidence="8" key="1">
    <citation type="journal article" date="2020" name="mSystems">
        <title>Genome- and Community-Level Interaction Insights into Carbon Utilization and Element Cycling Functions of Hydrothermarchaeota in Hydrothermal Sediment.</title>
        <authorList>
            <person name="Zhou Z."/>
            <person name="Liu Y."/>
            <person name="Xu W."/>
            <person name="Pan J."/>
            <person name="Luo Z.H."/>
            <person name="Li M."/>
        </authorList>
    </citation>
    <scope>NUCLEOTIDE SEQUENCE [LARGE SCALE GENOMIC DNA]</scope>
    <source>
        <strain evidence="8">SpSt-876</strain>
    </source>
</reference>
<comment type="similarity">
    <text evidence="1 6">Belongs to the NusB family.</text>
</comment>